<dbReference type="EMBL" id="CP151263">
    <property type="protein sequence ID" value="WZH46754.1"/>
    <property type="molecule type" value="Genomic_DNA"/>
</dbReference>
<dbReference type="Gene3D" id="2.60.120.260">
    <property type="entry name" value="Galactose-binding domain-like"/>
    <property type="match status" value="1"/>
</dbReference>
<keyword evidence="3" id="KW-1185">Reference proteome</keyword>
<sequence>MRWSSFATVLSAALLPAASARALCRPDRSTATTASTIVEKATTFETLSTDAATIATSIESSATVEITDGSETTGGSDTTLAETETAIVTDITTVMTSTATEAPSTTEASTTVSEAPVITDFVIDGSFEDRLNPDWTLQSATVQNHNTQAHRGSRYAEFRLDNEIAEGSKRVTQAVVRLNTERTYRLAAFANVFSTPMPVKGGTDKCVIEVAQSTPSFEMRLAQWVLNFEVLERYTEYSVDFSPLSTDISLLFKLRCTFGAQITLAMGLDDISLVDIGPKLVG</sequence>
<feature type="signal peptide" evidence="1">
    <location>
        <begin position="1"/>
        <end position="20"/>
    </location>
</feature>
<evidence type="ECO:0000313" key="3">
    <source>
        <dbReference type="Proteomes" id="UP001489902"/>
    </source>
</evidence>
<name>A0ABZ2X4F4_9HYPO</name>
<accession>A0ABZ2X4F4</accession>
<proteinExistence type="predicted"/>
<keyword evidence="1" id="KW-0732">Signal</keyword>
<dbReference type="Proteomes" id="UP001489902">
    <property type="component" value="Chromosome 4"/>
</dbReference>
<reference evidence="2 3" key="1">
    <citation type="submission" date="2024-04" db="EMBL/GenBank/DDBJ databases">
        <title>Complete genome sequence of Fusarium acuminatum.</title>
        <authorList>
            <person name="Lan B."/>
        </authorList>
    </citation>
    <scope>NUCLEOTIDE SEQUENCE [LARGE SCALE GENOMIC DNA]</scope>
    <source>
        <strain evidence="2">1A</strain>
    </source>
</reference>
<evidence type="ECO:0008006" key="4">
    <source>
        <dbReference type="Google" id="ProtNLM"/>
    </source>
</evidence>
<feature type="chain" id="PRO_5046724583" description="CBM-cenC domain-containing protein" evidence="1">
    <location>
        <begin position="21"/>
        <end position="282"/>
    </location>
</feature>
<gene>
    <name evidence="2" type="ORF">QYS62_007851</name>
</gene>
<evidence type="ECO:0000313" key="2">
    <source>
        <dbReference type="EMBL" id="WZH46754.1"/>
    </source>
</evidence>
<organism evidence="2 3">
    <name type="scientific">Fusarium acuminatum</name>
    <dbReference type="NCBI Taxonomy" id="5515"/>
    <lineage>
        <taxon>Eukaryota</taxon>
        <taxon>Fungi</taxon>
        <taxon>Dikarya</taxon>
        <taxon>Ascomycota</taxon>
        <taxon>Pezizomycotina</taxon>
        <taxon>Sordariomycetes</taxon>
        <taxon>Hypocreomycetidae</taxon>
        <taxon>Hypocreales</taxon>
        <taxon>Nectriaceae</taxon>
        <taxon>Fusarium</taxon>
        <taxon>Fusarium tricinctum species complex</taxon>
    </lineage>
</organism>
<evidence type="ECO:0000256" key="1">
    <source>
        <dbReference type="SAM" id="SignalP"/>
    </source>
</evidence>
<protein>
    <recommendedName>
        <fullName evidence="4">CBM-cenC domain-containing protein</fullName>
    </recommendedName>
</protein>